<proteinExistence type="inferred from homology"/>
<evidence type="ECO:0000256" key="6">
    <source>
        <dbReference type="ARBA" id="ARBA00023136"/>
    </source>
</evidence>
<dbReference type="SUPFAM" id="SSF161098">
    <property type="entry name" value="MetI-like"/>
    <property type="match status" value="1"/>
</dbReference>
<evidence type="ECO:0000259" key="8">
    <source>
        <dbReference type="PROSITE" id="PS50928"/>
    </source>
</evidence>
<dbReference type="Pfam" id="PF00528">
    <property type="entry name" value="BPD_transp_1"/>
    <property type="match status" value="1"/>
</dbReference>
<dbReference type="InterPro" id="IPR000515">
    <property type="entry name" value="MetI-like"/>
</dbReference>
<dbReference type="Gene3D" id="1.10.3720.10">
    <property type="entry name" value="MetI-like"/>
    <property type="match status" value="1"/>
</dbReference>
<keyword evidence="5 7" id="KW-1133">Transmembrane helix</keyword>
<dbReference type="PROSITE" id="PS50928">
    <property type="entry name" value="ABC_TM1"/>
    <property type="match status" value="1"/>
</dbReference>
<protein>
    <submittedName>
        <fullName evidence="9">ABC transporter permease subunit</fullName>
    </submittedName>
</protein>
<dbReference type="RefSeq" id="WP_378113428.1">
    <property type="nucleotide sequence ID" value="NZ_JBHSNC010000054.1"/>
</dbReference>
<dbReference type="InterPro" id="IPR035906">
    <property type="entry name" value="MetI-like_sf"/>
</dbReference>
<keyword evidence="3" id="KW-1003">Cell membrane</keyword>
<feature type="domain" description="ABC transmembrane type-1" evidence="8">
    <location>
        <begin position="41"/>
        <end position="258"/>
    </location>
</feature>
<feature type="transmembrane region" description="Helical" evidence="7">
    <location>
        <begin position="243"/>
        <end position="262"/>
    </location>
</feature>
<feature type="transmembrane region" description="Helical" evidence="7">
    <location>
        <begin position="51"/>
        <end position="69"/>
    </location>
</feature>
<evidence type="ECO:0000256" key="4">
    <source>
        <dbReference type="ARBA" id="ARBA00022692"/>
    </source>
</evidence>
<dbReference type="CDD" id="cd06261">
    <property type="entry name" value="TM_PBP2"/>
    <property type="match status" value="1"/>
</dbReference>
<feature type="transmembrane region" description="Helical" evidence="7">
    <location>
        <begin position="181"/>
        <end position="199"/>
    </location>
</feature>
<dbReference type="InterPro" id="IPR050809">
    <property type="entry name" value="UgpAE/MalFG_permease"/>
</dbReference>
<reference evidence="10" key="1">
    <citation type="journal article" date="2019" name="Int. J. Syst. Evol. Microbiol.">
        <title>The Global Catalogue of Microorganisms (GCM) 10K type strain sequencing project: providing services to taxonomists for standard genome sequencing and annotation.</title>
        <authorList>
            <consortium name="The Broad Institute Genomics Platform"/>
            <consortium name="The Broad Institute Genome Sequencing Center for Infectious Disease"/>
            <person name="Wu L."/>
            <person name="Ma J."/>
        </authorList>
    </citation>
    <scope>NUCLEOTIDE SEQUENCE [LARGE SCALE GENOMIC DNA]</scope>
    <source>
        <strain evidence="10">CGMCC 1.18578</strain>
    </source>
</reference>
<gene>
    <name evidence="9" type="ORF">ACFPQ4_18765</name>
</gene>
<evidence type="ECO:0000256" key="3">
    <source>
        <dbReference type="ARBA" id="ARBA00022475"/>
    </source>
</evidence>
<evidence type="ECO:0000256" key="2">
    <source>
        <dbReference type="ARBA" id="ARBA00022448"/>
    </source>
</evidence>
<comment type="subcellular location">
    <subcellularLocation>
        <location evidence="1 7">Cell membrane</location>
        <topology evidence="1 7">Multi-pass membrane protein</topology>
    </subcellularLocation>
</comment>
<feature type="transmembrane region" description="Helical" evidence="7">
    <location>
        <begin position="131"/>
        <end position="151"/>
    </location>
</feature>
<dbReference type="PANTHER" id="PTHR43227">
    <property type="entry name" value="BLL4140 PROTEIN"/>
    <property type="match status" value="1"/>
</dbReference>
<dbReference type="EMBL" id="JBHSNC010000054">
    <property type="protein sequence ID" value="MFC5531466.1"/>
    <property type="molecule type" value="Genomic_DNA"/>
</dbReference>
<organism evidence="9 10">
    <name type="scientific">Cohnella yongneupensis</name>
    <dbReference type="NCBI Taxonomy" id="425006"/>
    <lineage>
        <taxon>Bacteria</taxon>
        <taxon>Bacillati</taxon>
        <taxon>Bacillota</taxon>
        <taxon>Bacilli</taxon>
        <taxon>Bacillales</taxon>
        <taxon>Paenibacillaceae</taxon>
        <taxon>Cohnella</taxon>
    </lineage>
</organism>
<sequence length="272" mass="30904">MFGIVIAFKNYNFADGLLHSPWSGFENFKYLFQTNDAWIITRNTLGYNLEFIFLNLVLSLVIAIVLSELNNKFIGKFYQSIMFLPYFLSWVVVAYLVYAILAPEGLYNKSIAPALHMHTIDFYNEEKYWPFIFPIVNIWKGIGYGVVIYLAGISGIDQEYYEAATLDGASKYRQVTNITIPFLKPMMIVTTIIGLGYIFRSDFGLFFQLPMNSGLIYNTTAVLDTYIYGVLMNSTDLGMSSAAGLYQSMVGLMFVLSANWIIGKISPENKIF</sequence>
<evidence type="ECO:0000313" key="10">
    <source>
        <dbReference type="Proteomes" id="UP001596108"/>
    </source>
</evidence>
<keyword evidence="2 7" id="KW-0813">Transport</keyword>
<evidence type="ECO:0000256" key="5">
    <source>
        <dbReference type="ARBA" id="ARBA00022989"/>
    </source>
</evidence>
<accession>A0ABW0R2K9</accession>
<keyword evidence="10" id="KW-1185">Reference proteome</keyword>
<comment type="similarity">
    <text evidence="7">Belongs to the binding-protein-dependent transport system permease family.</text>
</comment>
<feature type="transmembrane region" description="Helical" evidence="7">
    <location>
        <begin position="81"/>
        <end position="101"/>
    </location>
</feature>
<feature type="transmembrane region" description="Helical" evidence="7">
    <location>
        <begin position="211"/>
        <end position="231"/>
    </location>
</feature>
<comment type="caution">
    <text evidence="9">The sequence shown here is derived from an EMBL/GenBank/DDBJ whole genome shotgun (WGS) entry which is preliminary data.</text>
</comment>
<evidence type="ECO:0000313" key="9">
    <source>
        <dbReference type="EMBL" id="MFC5531466.1"/>
    </source>
</evidence>
<keyword evidence="6 7" id="KW-0472">Membrane</keyword>
<dbReference type="PANTHER" id="PTHR43227:SF11">
    <property type="entry name" value="BLL4140 PROTEIN"/>
    <property type="match status" value="1"/>
</dbReference>
<evidence type="ECO:0000256" key="1">
    <source>
        <dbReference type="ARBA" id="ARBA00004651"/>
    </source>
</evidence>
<dbReference type="Proteomes" id="UP001596108">
    <property type="component" value="Unassembled WGS sequence"/>
</dbReference>
<evidence type="ECO:0000256" key="7">
    <source>
        <dbReference type="RuleBase" id="RU363032"/>
    </source>
</evidence>
<name>A0ABW0R2K9_9BACL</name>
<keyword evidence="4 7" id="KW-0812">Transmembrane</keyword>